<evidence type="ECO:0000256" key="4">
    <source>
        <dbReference type="ARBA" id="ARBA00022989"/>
    </source>
</evidence>
<evidence type="ECO:0000256" key="6">
    <source>
        <dbReference type="SAM" id="Phobius"/>
    </source>
</evidence>
<feature type="transmembrane region" description="Helical" evidence="6">
    <location>
        <begin position="123"/>
        <end position="143"/>
    </location>
</feature>
<dbReference type="InterPro" id="IPR037185">
    <property type="entry name" value="EmrE-like"/>
</dbReference>
<proteinExistence type="inferred from homology"/>
<dbReference type="SUPFAM" id="SSF103481">
    <property type="entry name" value="Multidrug resistance efflux transporter EmrE"/>
    <property type="match status" value="2"/>
</dbReference>
<evidence type="ECO:0000313" key="9">
    <source>
        <dbReference type="Proteomes" id="UP000650616"/>
    </source>
</evidence>
<evidence type="ECO:0000256" key="5">
    <source>
        <dbReference type="ARBA" id="ARBA00023136"/>
    </source>
</evidence>
<evidence type="ECO:0000256" key="3">
    <source>
        <dbReference type="ARBA" id="ARBA00022692"/>
    </source>
</evidence>
<evidence type="ECO:0000256" key="1">
    <source>
        <dbReference type="ARBA" id="ARBA00004141"/>
    </source>
</evidence>
<reference evidence="8 9" key="1">
    <citation type="submission" date="2015-08" db="EMBL/GenBank/DDBJ databases">
        <title>Comparative genomics of the Campylobacter concisus group.</title>
        <authorList>
            <person name="Yee E."/>
            <person name="Chapman M.H."/>
            <person name="Huynh S."/>
            <person name="Bono J.L."/>
            <person name="On S.L."/>
            <person name="St Leger J."/>
            <person name="Foster G."/>
            <person name="Parker C.T."/>
            <person name="Miller W.G."/>
        </authorList>
    </citation>
    <scope>NUCLEOTIDE SEQUENCE [LARGE SCALE GENOMIC DNA]</scope>
    <source>
        <strain evidence="8 9">RM9337</strain>
    </source>
</reference>
<dbReference type="RefSeq" id="WP_170016583.1">
    <property type="nucleotide sequence ID" value="NZ_CP012545.1"/>
</dbReference>
<feature type="transmembrane region" description="Helical" evidence="6">
    <location>
        <begin position="69"/>
        <end position="86"/>
    </location>
</feature>
<gene>
    <name evidence="8" type="ORF">CCAL9337_06680</name>
</gene>
<protein>
    <submittedName>
        <fullName evidence="8">DMT family transporter</fullName>
    </submittedName>
</protein>
<evidence type="ECO:0000256" key="2">
    <source>
        <dbReference type="ARBA" id="ARBA00007362"/>
    </source>
</evidence>
<dbReference type="Proteomes" id="UP000650616">
    <property type="component" value="Unassembled WGS sequence"/>
</dbReference>
<comment type="subcellular location">
    <subcellularLocation>
        <location evidence="1">Membrane</location>
        <topology evidence="1">Multi-pass membrane protein</topology>
    </subcellularLocation>
</comment>
<feature type="transmembrane region" description="Helical" evidence="6">
    <location>
        <begin position="12"/>
        <end position="33"/>
    </location>
</feature>
<keyword evidence="5 6" id="KW-0472">Membrane</keyword>
<keyword evidence="9" id="KW-1185">Reference proteome</keyword>
<dbReference type="AlphaFoldDB" id="A0AAW3ZWB5"/>
<dbReference type="InterPro" id="IPR050638">
    <property type="entry name" value="AA-Vitamin_Transporters"/>
</dbReference>
<dbReference type="EMBL" id="LIWG01000008">
    <property type="protein sequence ID" value="MBE3608406.1"/>
    <property type="molecule type" value="Genomic_DNA"/>
</dbReference>
<feature type="transmembrane region" description="Helical" evidence="6">
    <location>
        <begin position="215"/>
        <end position="233"/>
    </location>
</feature>
<feature type="transmembrane region" description="Helical" evidence="6">
    <location>
        <begin position="149"/>
        <end position="170"/>
    </location>
</feature>
<keyword evidence="3 6" id="KW-0812">Transmembrane</keyword>
<feature type="domain" description="EamA" evidence="7">
    <location>
        <begin position="151"/>
        <end position="286"/>
    </location>
</feature>
<comment type="similarity">
    <text evidence="2">Belongs to the EamA transporter family.</text>
</comment>
<evidence type="ECO:0000313" key="8">
    <source>
        <dbReference type="EMBL" id="MBE3608406.1"/>
    </source>
</evidence>
<organism evidence="8 9">
    <name type="scientific">Campylobacter californiensis</name>
    <dbReference type="NCBI Taxonomy" id="1032243"/>
    <lineage>
        <taxon>Bacteria</taxon>
        <taxon>Pseudomonadati</taxon>
        <taxon>Campylobacterota</taxon>
        <taxon>Epsilonproteobacteria</taxon>
        <taxon>Campylobacterales</taxon>
        <taxon>Campylobacteraceae</taxon>
        <taxon>Campylobacter</taxon>
    </lineage>
</organism>
<sequence length="302" mass="32733">MNLYLNSKSASLGLIVGCVLFGLGSIIVSTVSLGAYAVAFWRLIIASAIFYTIVKYFNKSLPTNKKAKFYAALSGFFLAYDLALWHESIYAIGPGISTLLNSLQIFWLSFIGCVLYNEKQGALGILSLILATLGVALIAYPELNSNTNAIWGFIAGIGSGGCLAISMLFVKKSQEAQKISIFSLMFILSISGAISLLPVSIIIDSLNFFPKNFKELGLVFIYGAIMQCVAWGLIAYCVPLLSLSLTGLLLLSEPVAALLIDAFLLDKFITKFQWPGAAITMFAIYLGSIKNKKQRLKGRKNG</sequence>
<feature type="transmembrane region" description="Helical" evidence="6">
    <location>
        <begin position="92"/>
        <end position="116"/>
    </location>
</feature>
<dbReference type="InterPro" id="IPR000620">
    <property type="entry name" value="EamA_dom"/>
</dbReference>
<keyword evidence="4 6" id="KW-1133">Transmembrane helix</keyword>
<comment type="caution">
    <text evidence="8">The sequence shown here is derived from an EMBL/GenBank/DDBJ whole genome shotgun (WGS) entry which is preliminary data.</text>
</comment>
<feature type="transmembrane region" description="Helical" evidence="6">
    <location>
        <begin position="240"/>
        <end position="260"/>
    </location>
</feature>
<dbReference type="PANTHER" id="PTHR32322">
    <property type="entry name" value="INNER MEMBRANE TRANSPORTER"/>
    <property type="match status" value="1"/>
</dbReference>
<feature type="transmembrane region" description="Helical" evidence="6">
    <location>
        <begin position="272"/>
        <end position="289"/>
    </location>
</feature>
<dbReference type="GO" id="GO:0016020">
    <property type="term" value="C:membrane"/>
    <property type="evidence" value="ECO:0007669"/>
    <property type="project" value="UniProtKB-SubCell"/>
</dbReference>
<accession>A0AAW3ZWB5</accession>
<evidence type="ECO:0000259" key="7">
    <source>
        <dbReference type="Pfam" id="PF00892"/>
    </source>
</evidence>
<feature type="transmembrane region" description="Helical" evidence="6">
    <location>
        <begin position="182"/>
        <end position="203"/>
    </location>
</feature>
<feature type="domain" description="EamA" evidence="7">
    <location>
        <begin position="11"/>
        <end position="139"/>
    </location>
</feature>
<dbReference type="PANTHER" id="PTHR32322:SF2">
    <property type="entry name" value="EAMA DOMAIN-CONTAINING PROTEIN"/>
    <property type="match status" value="1"/>
</dbReference>
<dbReference type="Pfam" id="PF00892">
    <property type="entry name" value="EamA"/>
    <property type="match status" value="2"/>
</dbReference>
<name>A0AAW3ZWB5_9BACT</name>
<feature type="transmembrane region" description="Helical" evidence="6">
    <location>
        <begin position="39"/>
        <end position="57"/>
    </location>
</feature>